<evidence type="ECO:0000256" key="2">
    <source>
        <dbReference type="ARBA" id="ARBA00022664"/>
    </source>
</evidence>
<evidence type="ECO:0000256" key="1">
    <source>
        <dbReference type="ARBA" id="ARBA00004123"/>
    </source>
</evidence>
<name>A0AAD4NYH5_PERFH</name>
<comment type="caution">
    <text evidence="7">The sequence shown here is derived from an EMBL/GenBank/DDBJ whole genome shotgun (WGS) entry which is preliminary data.</text>
</comment>
<accession>A0AAD4NYH5</accession>
<evidence type="ECO:0000256" key="4">
    <source>
        <dbReference type="ARBA" id="ARBA00022884"/>
    </source>
</evidence>
<dbReference type="GO" id="GO:0005737">
    <property type="term" value="C:cytoplasm"/>
    <property type="evidence" value="ECO:0007669"/>
    <property type="project" value="TreeGrafter"/>
</dbReference>
<keyword evidence="8" id="KW-1185">Reference proteome</keyword>
<dbReference type="PANTHER" id="PTHR23003:SF62">
    <property type="entry name" value="SERINE_ARGININE (SR)-TYPE SHUTTLING MRNA BINDING PROTEIN NPL3"/>
    <property type="match status" value="1"/>
</dbReference>
<keyword evidence="2" id="KW-0507">mRNA processing</keyword>
<dbReference type="Proteomes" id="UP001190926">
    <property type="component" value="Unassembled WGS sequence"/>
</dbReference>
<dbReference type="GO" id="GO:0003729">
    <property type="term" value="F:mRNA binding"/>
    <property type="evidence" value="ECO:0007669"/>
    <property type="project" value="TreeGrafter"/>
</dbReference>
<reference evidence="7 8" key="1">
    <citation type="journal article" date="2021" name="Nat. Commun.">
        <title>Incipient diploidization of the medicinal plant Perilla within 10,000 years.</title>
        <authorList>
            <person name="Zhang Y."/>
            <person name="Shen Q."/>
            <person name="Leng L."/>
            <person name="Zhang D."/>
            <person name="Chen S."/>
            <person name="Shi Y."/>
            <person name="Ning Z."/>
            <person name="Chen S."/>
        </authorList>
    </citation>
    <scope>NUCLEOTIDE SEQUENCE [LARGE SCALE GENOMIC DNA]</scope>
    <source>
        <strain evidence="8">cv. PC099</strain>
    </source>
</reference>
<evidence type="ECO:0000313" key="8">
    <source>
        <dbReference type="Proteomes" id="UP001190926"/>
    </source>
</evidence>
<comment type="subcellular location">
    <subcellularLocation>
        <location evidence="1">Nucleus</location>
    </subcellularLocation>
</comment>
<organism evidence="7 8">
    <name type="scientific">Perilla frutescens var. hirtella</name>
    <name type="common">Perilla citriodora</name>
    <name type="synonym">Perilla setoyensis</name>
    <dbReference type="NCBI Taxonomy" id="608512"/>
    <lineage>
        <taxon>Eukaryota</taxon>
        <taxon>Viridiplantae</taxon>
        <taxon>Streptophyta</taxon>
        <taxon>Embryophyta</taxon>
        <taxon>Tracheophyta</taxon>
        <taxon>Spermatophyta</taxon>
        <taxon>Magnoliopsida</taxon>
        <taxon>eudicotyledons</taxon>
        <taxon>Gunneridae</taxon>
        <taxon>Pentapetalae</taxon>
        <taxon>asterids</taxon>
        <taxon>lamiids</taxon>
        <taxon>Lamiales</taxon>
        <taxon>Lamiaceae</taxon>
        <taxon>Nepetoideae</taxon>
        <taxon>Elsholtzieae</taxon>
        <taxon>Perilla</taxon>
    </lineage>
</organism>
<dbReference type="Gene3D" id="3.30.70.330">
    <property type="match status" value="1"/>
</dbReference>
<dbReference type="PANTHER" id="PTHR23003">
    <property type="entry name" value="RNA RECOGNITION MOTIF RRM DOMAIN CONTAINING PROTEIN"/>
    <property type="match status" value="1"/>
</dbReference>
<dbReference type="GO" id="GO:0006397">
    <property type="term" value="P:mRNA processing"/>
    <property type="evidence" value="ECO:0007669"/>
    <property type="project" value="UniProtKB-KW"/>
</dbReference>
<dbReference type="InterPro" id="IPR012677">
    <property type="entry name" value="Nucleotide-bd_a/b_plait_sf"/>
</dbReference>
<sequence length="107" mass="12285">MPPRPPGYAFAEFEESCDADDAIFGRDGYDFDGCRLRVELAHGGRGSSYDRRSSYSSGSSRGEASRRSDYRGMRGVVDYTNYDDMKYAMRKLDDSLFRNQFSRAYIR</sequence>
<feature type="non-terminal residue" evidence="7">
    <location>
        <position position="107"/>
    </location>
</feature>
<protein>
    <submittedName>
        <fullName evidence="7">SERINE-ARGININE PROTEIN 30</fullName>
    </submittedName>
</protein>
<dbReference type="InterPro" id="IPR050374">
    <property type="entry name" value="RRT5_SRSF_SR"/>
</dbReference>
<dbReference type="SUPFAM" id="SSF54928">
    <property type="entry name" value="RNA-binding domain, RBD"/>
    <property type="match status" value="1"/>
</dbReference>
<dbReference type="EMBL" id="SDAM02029315">
    <property type="protein sequence ID" value="KAH6757329.1"/>
    <property type="molecule type" value="Genomic_DNA"/>
</dbReference>
<keyword evidence="3" id="KW-0677">Repeat</keyword>
<gene>
    <name evidence="7" type="ORF">C2S53_020898</name>
</gene>
<feature type="region of interest" description="Disordered" evidence="6">
    <location>
        <begin position="44"/>
        <end position="68"/>
    </location>
</feature>
<dbReference type="AlphaFoldDB" id="A0AAD4NYH5"/>
<keyword evidence="5" id="KW-0539">Nucleus</keyword>
<dbReference type="InterPro" id="IPR035979">
    <property type="entry name" value="RBD_domain_sf"/>
</dbReference>
<evidence type="ECO:0000256" key="3">
    <source>
        <dbReference type="ARBA" id="ARBA00022737"/>
    </source>
</evidence>
<evidence type="ECO:0000313" key="7">
    <source>
        <dbReference type="EMBL" id="KAH6757329.1"/>
    </source>
</evidence>
<dbReference type="GO" id="GO:0005634">
    <property type="term" value="C:nucleus"/>
    <property type="evidence" value="ECO:0007669"/>
    <property type="project" value="UniProtKB-SubCell"/>
</dbReference>
<feature type="compositionally biased region" description="Basic and acidic residues" evidence="6">
    <location>
        <begin position="44"/>
        <end position="53"/>
    </location>
</feature>
<evidence type="ECO:0000256" key="5">
    <source>
        <dbReference type="ARBA" id="ARBA00023242"/>
    </source>
</evidence>
<proteinExistence type="predicted"/>
<keyword evidence="4" id="KW-0694">RNA-binding</keyword>
<evidence type="ECO:0000256" key="6">
    <source>
        <dbReference type="SAM" id="MobiDB-lite"/>
    </source>
</evidence>